<dbReference type="Proteomes" id="UP000279236">
    <property type="component" value="Unassembled WGS sequence"/>
</dbReference>
<dbReference type="RefSeq" id="XP_028474624.1">
    <property type="nucleotide sequence ID" value="XM_028617317.1"/>
</dbReference>
<evidence type="ECO:0000313" key="1">
    <source>
        <dbReference type="EMBL" id="RSH79477.1"/>
    </source>
</evidence>
<gene>
    <name evidence="1" type="ORF">EHS24_001528</name>
</gene>
<dbReference type="EMBL" id="RSCE01000010">
    <property type="protein sequence ID" value="RSH79477.1"/>
    <property type="molecule type" value="Genomic_DNA"/>
</dbReference>
<keyword evidence="2" id="KW-1185">Reference proteome</keyword>
<sequence>MSLVYHGAPRLYPEAGPSLPLQPPPSIAASASPSLLVPSLPSGPARSGAGSPAIVLEGTDGASWNMSGSGMRVAAIRFPKPVRLSSLRIVPAGVRCPLGVGETDDVEFTADIFLHVTPSDPVNAMVRTRATVPAAPHAIDFAMDMPEGTSTRLVVVRAPVDKITMSLYAYDDGANATTAEGTSAIIPTPPTTLPLPSASELLSALASLPARGDLRTRAFKTLALLARTPSLSLADVVVDRGAVDALCVSDDQDADWGVRSVLGLEPDSVIYPVPLAEVTEVPPVSAGEALTALTRLPGYARVAEHPSSISFFSIVLALARAQMRSAHPRAAHALASVLERLAAVSDDEGSTVVGDHLARSLPQLAAHARARGADVALPIPLSKARTVLDVLLPVTSEVTAENTTCAAAARALAEPYLAALGPHDPIRQAWTATSPVPSPCSSGGAQVARALDAPTTSIHLTPTAHDLLEALAPALLVSLSTAPTPPLGLRSKYVVPSGPGTASHYAGKVYSAHEFRRERDTASGLGVGLAGVGRKASRHVDDFMS</sequence>
<evidence type="ECO:0000313" key="2">
    <source>
        <dbReference type="Proteomes" id="UP000279236"/>
    </source>
</evidence>
<comment type="caution">
    <text evidence="1">The sequence shown here is derived from an EMBL/GenBank/DDBJ whole genome shotgun (WGS) entry which is preliminary data.</text>
</comment>
<dbReference type="OrthoDB" id="2011702at2759"/>
<name>A0A427XL67_9TREE</name>
<reference evidence="1 2" key="1">
    <citation type="submission" date="2018-11" db="EMBL/GenBank/DDBJ databases">
        <title>Genome sequence of Apiotrichum porosum DSM 27194.</title>
        <authorList>
            <person name="Aliyu H."/>
            <person name="Gorte O."/>
            <person name="Ochsenreither K."/>
        </authorList>
    </citation>
    <scope>NUCLEOTIDE SEQUENCE [LARGE SCALE GENOMIC DNA]</scope>
    <source>
        <strain evidence="1 2">DSM 27194</strain>
    </source>
</reference>
<organism evidence="1 2">
    <name type="scientific">Apiotrichum porosum</name>
    <dbReference type="NCBI Taxonomy" id="105984"/>
    <lineage>
        <taxon>Eukaryota</taxon>
        <taxon>Fungi</taxon>
        <taxon>Dikarya</taxon>
        <taxon>Basidiomycota</taxon>
        <taxon>Agaricomycotina</taxon>
        <taxon>Tremellomycetes</taxon>
        <taxon>Trichosporonales</taxon>
        <taxon>Trichosporonaceae</taxon>
        <taxon>Apiotrichum</taxon>
    </lineage>
</organism>
<accession>A0A427XL67</accession>
<protein>
    <submittedName>
        <fullName evidence="1">Uncharacterized protein</fullName>
    </submittedName>
</protein>
<dbReference type="AlphaFoldDB" id="A0A427XL67"/>
<dbReference type="GeneID" id="39586071"/>
<dbReference type="STRING" id="105984.A0A427XL67"/>
<proteinExistence type="predicted"/>